<evidence type="ECO:0000313" key="3">
    <source>
        <dbReference type="Proteomes" id="UP000075515"/>
    </source>
</evidence>
<protein>
    <recommendedName>
        <fullName evidence="1">Putative restriction endonuclease domain-containing protein</fullName>
    </recommendedName>
</protein>
<feature type="domain" description="Putative restriction endonuclease" evidence="1">
    <location>
        <begin position="21"/>
        <end position="190"/>
    </location>
</feature>
<dbReference type="InterPro" id="IPR008538">
    <property type="entry name" value="Uma2"/>
</dbReference>
<proteinExistence type="predicted"/>
<dbReference type="Proteomes" id="UP000075515">
    <property type="component" value="Unassembled WGS sequence"/>
</dbReference>
<dbReference type="Pfam" id="PF05685">
    <property type="entry name" value="Uma2"/>
    <property type="match status" value="1"/>
</dbReference>
<name>A0A150SST3_SORCE</name>
<dbReference type="CDD" id="cd06260">
    <property type="entry name" value="DUF820-like"/>
    <property type="match status" value="1"/>
</dbReference>
<evidence type="ECO:0000259" key="1">
    <source>
        <dbReference type="Pfam" id="PF05685"/>
    </source>
</evidence>
<sequence>MATTVPAARPTQPERATLADWLAEPDDRGAELIRGRLVYKAVPSPEHGRAQRKLGALLDAFDGRPGEGGRPGGWWLSTEVDLELVGEGVRPDLAGWRRDRVPALPKAPPGGAVTERPDWVAEVLSSSTAARDLGDKRSIYHAAGIGHYWVLDPANRLLLVYRWARDGYLFALSAGAGEPVRAEPFEPLELRVELLFGDQGEPEAAAPRP</sequence>
<reference evidence="2 3" key="1">
    <citation type="submission" date="2014-02" db="EMBL/GenBank/DDBJ databases">
        <title>The small core and large imbalanced accessory genome model reveals a collaborative survival strategy of Sorangium cellulosum strains in nature.</title>
        <authorList>
            <person name="Han K."/>
            <person name="Peng R."/>
            <person name="Blom J."/>
            <person name="Li Y.-Z."/>
        </authorList>
    </citation>
    <scope>NUCLEOTIDE SEQUENCE [LARGE SCALE GENOMIC DNA]</scope>
    <source>
        <strain evidence="2 3">So0149</strain>
    </source>
</reference>
<dbReference type="PANTHER" id="PTHR34107">
    <property type="entry name" value="SLL0198 PROTEIN-RELATED"/>
    <property type="match status" value="1"/>
</dbReference>
<dbReference type="EMBL" id="JEMC01001653">
    <property type="protein sequence ID" value="KYF95338.1"/>
    <property type="molecule type" value="Genomic_DNA"/>
</dbReference>
<comment type="caution">
    <text evidence="2">The sequence shown here is derived from an EMBL/GenBank/DDBJ whole genome shotgun (WGS) entry which is preliminary data.</text>
</comment>
<dbReference type="AlphaFoldDB" id="A0A150SST3"/>
<evidence type="ECO:0000313" key="2">
    <source>
        <dbReference type="EMBL" id="KYF95338.1"/>
    </source>
</evidence>
<organism evidence="2 3">
    <name type="scientific">Sorangium cellulosum</name>
    <name type="common">Polyangium cellulosum</name>
    <dbReference type="NCBI Taxonomy" id="56"/>
    <lineage>
        <taxon>Bacteria</taxon>
        <taxon>Pseudomonadati</taxon>
        <taxon>Myxococcota</taxon>
        <taxon>Polyangia</taxon>
        <taxon>Polyangiales</taxon>
        <taxon>Polyangiaceae</taxon>
        <taxon>Sorangium</taxon>
    </lineage>
</organism>
<dbReference type="PANTHER" id="PTHR34107:SF4">
    <property type="entry name" value="SLL1222 PROTEIN"/>
    <property type="match status" value="1"/>
</dbReference>
<dbReference type="SUPFAM" id="SSF52980">
    <property type="entry name" value="Restriction endonuclease-like"/>
    <property type="match status" value="1"/>
</dbReference>
<dbReference type="InterPro" id="IPR011335">
    <property type="entry name" value="Restrct_endonuc-II-like"/>
</dbReference>
<gene>
    <name evidence="2" type="ORF">BE18_05955</name>
</gene>
<dbReference type="Gene3D" id="3.90.1570.10">
    <property type="entry name" value="tt1808, chain A"/>
    <property type="match status" value="1"/>
</dbReference>
<accession>A0A150SST3</accession>
<dbReference type="InterPro" id="IPR012296">
    <property type="entry name" value="Nuclease_put_TT1808"/>
</dbReference>